<dbReference type="PROSITE" id="PS00761">
    <property type="entry name" value="SPASE_I_3"/>
    <property type="match status" value="1"/>
</dbReference>
<evidence type="ECO:0000256" key="4">
    <source>
        <dbReference type="ARBA" id="ARBA00013208"/>
    </source>
</evidence>
<reference evidence="11 12" key="2">
    <citation type="submission" date="2016-08" db="EMBL/GenBank/DDBJ databases">
        <title>Orenia metallireducens sp. nov. strain Z6, a Novel Metal-reducing Firmicute from the Deep Subsurface.</title>
        <authorList>
            <person name="Maxim B.I."/>
            <person name="Kenneth K."/>
            <person name="Flynn T.M."/>
            <person name="Oloughlin E.J."/>
            <person name="Locke R.A."/>
            <person name="Weber J.R."/>
            <person name="Egan S.M."/>
            <person name="Mackie R.I."/>
            <person name="Cann I.K."/>
        </authorList>
    </citation>
    <scope>NUCLEOTIDE SEQUENCE [LARGE SCALE GENOMIC DNA]</scope>
    <source>
        <strain evidence="11 12">Z6</strain>
    </source>
</reference>
<name>A0A1C0A9T2_9FIRM</name>
<gene>
    <name evidence="11" type="ORF">U472_06115</name>
</gene>
<comment type="subcellular location">
    <subcellularLocation>
        <location evidence="2">Cell membrane</location>
        <topology evidence="2">Single-pass type II membrane protein</topology>
    </subcellularLocation>
    <subcellularLocation>
        <location evidence="9">Membrane</location>
        <topology evidence="9">Single-pass type II membrane protein</topology>
    </subcellularLocation>
</comment>
<dbReference type="InterPro" id="IPR019533">
    <property type="entry name" value="Peptidase_S26"/>
</dbReference>
<evidence type="ECO:0000256" key="1">
    <source>
        <dbReference type="ARBA" id="ARBA00000677"/>
    </source>
</evidence>
<keyword evidence="6 8" id="KW-0378">Hydrolase</keyword>
<dbReference type="RefSeq" id="WP_068716561.1">
    <property type="nucleotide sequence ID" value="NZ_LWDV01000008.1"/>
</dbReference>
<dbReference type="InterPro" id="IPR036286">
    <property type="entry name" value="LexA/Signal_pep-like_sf"/>
</dbReference>
<dbReference type="OrthoDB" id="9802919at2"/>
<evidence type="ECO:0000256" key="2">
    <source>
        <dbReference type="ARBA" id="ARBA00004401"/>
    </source>
</evidence>
<evidence type="ECO:0000256" key="9">
    <source>
        <dbReference type="RuleBase" id="RU362042"/>
    </source>
</evidence>
<comment type="similarity">
    <text evidence="3 9">Belongs to the peptidase S26 family.</text>
</comment>
<dbReference type="InterPro" id="IPR019758">
    <property type="entry name" value="Pept_S26A_signal_pept_1_CS"/>
</dbReference>
<dbReference type="PROSITE" id="PS00501">
    <property type="entry name" value="SPASE_I_1"/>
    <property type="match status" value="1"/>
</dbReference>
<dbReference type="InterPro" id="IPR019756">
    <property type="entry name" value="Pept_S26A_signal_pept_1_Ser-AS"/>
</dbReference>
<dbReference type="InterPro" id="IPR019757">
    <property type="entry name" value="Pept_S26A_signal_pept_1_Lys-AS"/>
</dbReference>
<dbReference type="Gene3D" id="2.10.109.10">
    <property type="entry name" value="Umud Fragment, subunit A"/>
    <property type="match status" value="1"/>
</dbReference>
<dbReference type="EMBL" id="LWDV01000008">
    <property type="protein sequence ID" value="OCL27057.1"/>
    <property type="molecule type" value="Genomic_DNA"/>
</dbReference>
<dbReference type="GO" id="GO:0004252">
    <property type="term" value="F:serine-type endopeptidase activity"/>
    <property type="evidence" value="ECO:0007669"/>
    <property type="project" value="InterPro"/>
</dbReference>
<keyword evidence="8" id="KW-1133">Transmembrane helix</keyword>
<evidence type="ECO:0000256" key="6">
    <source>
        <dbReference type="ARBA" id="ARBA00022801"/>
    </source>
</evidence>
<dbReference type="PANTHER" id="PTHR43390">
    <property type="entry name" value="SIGNAL PEPTIDASE I"/>
    <property type="match status" value="1"/>
</dbReference>
<accession>A0A1C0A9T2</accession>
<evidence type="ECO:0000259" key="10">
    <source>
        <dbReference type="Pfam" id="PF10502"/>
    </source>
</evidence>
<feature type="domain" description="Peptidase S26" evidence="10">
    <location>
        <begin position="3"/>
        <end position="156"/>
    </location>
</feature>
<dbReference type="Pfam" id="PF10502">
    <property type="entry name" value="Peptidase_S26"/>
    <property type="match status" value="1"/>
</dbReference>
<dbReference type="InterPro" id="IPR000223">
    <property type="entry name" value="Pept_S26A_signal_pept_1"/>
</dbReference>
<evidence type="ECO:0000256" key="3">
    <source>
        <dbReference type="ARBA" id="ARBA00009370"/>
    </source>
</evidence>
<feature type="active site" evidence="7">
    <location>
        <position position="33"/>
    </location>
</feature>
<sequence>MFKEYLQSIIVALLISFFIITFVVQAFYIPSGSMLPTLKPGDRIFANKFIYRFREPKRQEIIVFKWPVNPKRRFIKRLIGLPGDEVKIVEGQVYINDKPLEEDYTLERSYTDFPEVKVPKGHYFMLGDNRNNSEDSRFWGFVPRKNILGKAFVIFWPLDRMGLIREGN</sequence>
<proteinExistence type="inferred from homology"/>
<evidence type="ECO:0000256" key="5">
    <source>
        <dbReference type="ARBA" id="ARBA00022670"/>
    </source>
</evidence>
<reference evidence="12" key="1">
    <citation type="submission" date="2016-07" db="EMBL/GenBank/DDBJ databases">
        <authorList>
            <person name="Florea S."/>
            <person name="Webb J.S."/>
            <person name="Jaromczyk J."/>
            <person name="Schardl C.L."/>
        </authorList>
    </citation>
    <scope>NUCLEOTIDE SEQUENCE [LARGE SCALE GENOMIC DNA]</scope>
    <source>
        <strain evidence="12">Z6</strain>
    </source>
</reference>
<keyword evidence="5 8" id="KW-0645">Protease</keyword>
<dbReference type="PROSITE" id="PS00760">
    <property type="entry name" value="SPASE_I_2"/>
    <property type="match status" value="1"/>
</dbReference>
<dbReference type="GO" id="GO:0006465">
    <property type="term" value="P:signal peptide processing"/>
    <property type="evidence" value="ECO:0007669"/>
    <property type="project" value="InterPro"/>
</dbReference>
<comment type="caution">
    <text evidence="11">The sequence shown here is derived from an EMBL/GenBank/DDBJ whole genome shotgun (WGS) entry which is preliminary data.</text>
</comment>
<dbReference type="GO" id="GO:0009003">
    <property type="term" value="F:signal peptidase activity"/>
    <property type="evidence" value="ECO:0007669"/>
    <property type="project" value="UniProtKB-EC"/>
</dbReference>
<organism evidence="11 12">
    <name type="scientific">Orenia metallireducens</name>
    <dbReference type="NCBI Taxonomy" id="1413210"/>
    <lineage>
        <taxon>Bacteria</taxon>
        <taxon>Bacillati</taxon>
        <taxon>Bacillota</taxon>
        <taxon>Clostridia</taxon>
        <taxon>Halanaerobiales</taxon>
        <taxon>Halobacteroidaceae</taxon>
        <taxon>Orenia</taxon>
    </lineage>
</organism>
<dbReference type="EC" id="3.4.21.89" evidence="4 8"/>
<evidence type="ECO:0000256" key="7">
    <source>
        <dbReference type="PIRSR" id="PIRSR600223-1"/>
    </source>
</evidence>
<dbReference type="AlphaFoldDB" id="A0A1C0A9T2"/>
<comment type="catalytic activity">
    <reaction evidence="1 8">
        <text>Cleavage of hydrophobic, N-terminal signal or leader sequences from secreted and periplasmic proteins.</text>
        <dbReference type="EC" id="3.4.21.89"/>
    </reaction>
</comment>
<keyword evidence="12" id="KW-1185">Reference proteome</keyword>
<dbReference type="PRINTS" id="PR00727">
    <property type="entry name" value="LEADERPTASE"/>
</dbReference>
<dbReference type="NCBIfam" id="TIGR02227">
    <property type="entry name" value="sigpep_I_bact"/>
    <property type="match status" value="1"/>
</dbReference>
<feature type="transmembrane region" description="Helical" evidence="8">
    <location>
        <begin position="6"/>
        <end position="29"/>
    </location>
</feature>
<evidence type="ECO:0000313" key="11">
    <source>
        <dbReference type="EMBL" id="OCL27057.1"/>
    </source>
</evidence>
<evidence type="ECO:0000313" key="12">
    <source>
        <dbReference type="Proteomes" id="UP000093514"/>
    </source>
</evidence>
<dbReference type="Proteomes" id="UP000093514">
    <property type="component" value="Unassembled WGS sequence"/>
</dbReference>
<evidence type="ECO:0000256" key="8">
    <source>
        <dbReference type="RuleBase" id="RU003993"/>
    </source>
</evidence>
<protein>
    <recommendedName>
        <fullName evidence="4 8">Signal peptidase I</fullName>
        <ecNumber evidence="4 8">3.4.21.89</ecNumber>
    </recommendedName>
</protein>
<dbReference type="GO" id="GO:0005886">
    <property type="term" value="C:plasma membrane"/>
    <property type="evidence" value="ECO:0007669"/>
    <property type="project" value="UniProtKB-SubCell"/>
</dbReference>
<dbReference type="SUPFAM" id="SSF51306">
    <property type="entry name" value="LexA/Signal peptidase"/>
    <property type="match status" value="1"/>
</dbReference>
<keyword evidence="8" id="KW-0472">Membrane</keyword>
<keyword evidence="8" id="KW-0812">Transmembrane</keyword>
<feature type="active site" evidence="7">
    <location>
        <position position="76"/>
    </location>
</feature>
<dbReference type="PANTHER" id="PTHR43390:SF1">
    <property type="entry name" value="CHLOROPLAST PROCESSING PEPTIDASE"/>
    <property type="match status" value="1"/>
</dbReference>
<dbReference type="CDD" id="cd06530">
    <property type="entry name" value="S26_SPase_I"/>
    <property type="match status" value="1"/>
</dbReference>